<evidence type="ECO:0000259" key="11">
    <source>
        <dbReference type="Pfam" id="PF02885"/>
    </source>
</evidence>
<comment type="cofactor">
    <cofactor evidence="9">
        <name>Mg(2+)</name>
        <dbReference type="ChEBI" id="CHEBI:18420"/>
    </cofactor>
    <text evidence="9">Binds 2 magnesium ions per monomer.</text>
</comment>
<dbReference type="PATRIC" id="fig|1006576.9.peg.1063"/>
<dbReference type="FunFam" id="3.40.1030.10:FF:000002">
    <property type="entry name" value="Anthranilate phosphoribosyltransferase"/>
    <property type="match status" value="1"/>
</dbReference>
<comment type="pathway">
    <text evidence="1 9">Amino-acid biosynthesis; L-tryptophan biosynthesis; L-tryptophan from chorismate: step 2/5.</text>
</comment>
<keyword evidence="9" id="KW-0479">Metal-binding</keyword>
<feature type="binding site" evidence="9">
    <location>
        <position position="80"/>
    </location>
    <ligand>
        <name>anthranilate</name>
        <dbReference type="ChEBI" id="CHEBI:16567"/>
        <label>1</label>
    </ligand>
</feature>
<evidence type="ECO:0000256" key="6">
    <source>
        <dbReference type="ARBA" id="ARBA00023141"/>
    </source>
</evidence>
<keyword evidence="13" id="KW-1185">Reference proteome</keyword>
<keyword evidence="6 9" id="KW-0057">Aromatic amino acid biosynthesis</keyword>
<feature type="domain" description="Glycosyl transferase family 3" evidence="10">
    <location>
        <begin position="73"/>
        <end position="323"/>
    </location>
</feature>
<keyword evidence="2 9" id="KW-0028">Amino-acid biosynthesis</keyword>
<evidence type="ECO:0000256" key="2">
    <source>
        <dbReference type="ARBA" id="ARBA00022605"/>
    </source>
</evidence>
<dbReference type="GO" id="GO:0005829">
    <property type="term" value="C:cytosol"/>
    <property type="evidence" value="ECO:0007669"/>
    <property type="project" value="TreeGrafter"/>
</dbReference>
<evidence type="ECO:0000256" key="7">
    <source>
        <dbReference type="ARBA" id="ARBA00052328"/>
    </source>
</evidence>
<dbReference type="KEGG" id="dtn:DTL3_1064"/>
<dbReference type="HAMAP" id="MF_00211">
    <property type="entry name" value="TrpD"/>
    <property type="match status" value="1"/>
</dbReference>
<dbReference type="Proteomes" id="UP000032809">
    <property type="component" value="Chromosome I"/>
</dbReference>
<comment type="catalytic activity">
    <reaction evidence="7 9">
        <text>N-(5-phospho-beta-D-ribosyl)anthranilate + diphosphate = 5-phospho-alpha-D-ribose 1-diphosphate + anthranilate</text>
        <dbReference type="Rhea" id="RHEA:11768"/>
        <dbReference type="ChEBI" id="CHEBI:16567"/>
        <dbReference type="ChEBI" id="CHEBI:18277"/>
        <dbReference type="ChEBI" id="CHEBI:33019"/>
        <dbReference type="ChEBI" id="CHEBI:58017"/>
        <dbReference type="EC" id="2.4.2.18"/>
    </reaction>
</comment>
<dbReference type="Gene3D" id="1.20.970.10">
    <property type="entry name" value="Transferase, Pyrimidine Nucleoside Phosphorylase, Chain C"/>
    <property type="match status" value="1"/>
</dbReference>
<evidence type="ECO:0000256" key="3">
    <source>
        <dbReference type="ARBA" id="ARBA00022676"/>
    </source>
</evidence>
<feature type="binding site" evidence="9">
    <location>
        <position position="226"/>
    </location>
    <ligand>
        <name>Mg(2+)</name>
        <dbReference type="ChEBI" id="CHEBI:18420"/>
        <label>2</label>
    </ligand>
</feature>
<name>A0A0C7NYP7_DEFTU</name>
<evidence type="ECO:0000313" key="12">
    <source>
        <dbReference type="EMBL" id="CEP78368.1"/>
    </source>
</evidence>
<keyword evidence="4 9" id="KW-0808">Transferase</keyword>
<evidence type="ECO:0000259" key="10">
    <source>
        <dbReference type="Pfam" id="PF00591"/>
    </source>
</evidence>
<dbReference type="Pfam" id="PF00591">
    <property type="entry name" value="Glycos_transf_3"/>
    <property type="match status" value="1"/>
</dbReference>
<dbReference type="InterPro" id="IPR036320">
    <property type="entry name" value="Glycosyl_Trfase_fam3_N_dom_sf"/>
</dbReference>
<evidence type="ECO:0000256" key="8">
    <source>
        <dbReference type="ARBA" id="ARBA00061188"/>
    </source>
</evidence>
<dbReference type="GO" id="GO:0004048">
    <property type="term" value="F:anthranilate phosphoribosyltransferase activity"/>
    <property type="evidence" value="ECO:0007669"/>
    <property type="project" value="UniProtKB-UniRule"/>
</dbReference>
<dbReference type="InterPro" id="IPR035902">
    <property type="entry name" value="Nuc_phospho_transferase"/>
</dbReference>
<accession>A0A0C7NYP7</accession>
<comment type="caution">
    <text evidence="9">Lacks conserved residue(s) required for the propagation of feature annotation.</text>
</comment>
<feature type="domain" description="Glycosyl transferase family 3 N-terminal" evidence="11">
    <location>
        <begin position="5"/>
        <end position="65"/>
    </location>
</feature>
<dbReference type="InterPro" id="IPR017459">
    <property type="entry name" value="Glycosyl_Trfase_fam3_N_dom"/>
</dbReference>
<feature type="binding site" evidence="9">
    <location>
        <begin position="90"/>
        <end position="93"/>
    </location>
    <ligand>
        <name>5-phospho-alpha-D-ribose 1-diphosphate</name>
        <dbReference type="ChEBI" id="CHEBI:58017"/>
    </ligand>
</feature>
<dbReference type="GO" id="GO:0000287">
    <property type="term" value="F:magnesium ion binding"/>
    <property type="evidence" value="ECO:0007669"/>
    <property type="project" value="UniProtKB-UniRule"/>
</dbReference>
<dbReference type="SUPFAM" id="SSF47648">
    <property type="entry name" value="Nucleoside phosphorylase/phosphoribosyltransferase N-terminal domain"/>
    <property type="match status" value="1"/>
</dbReference>
<dbReference type="GO" id="GO:0000162">
    <property type="term" value="P:L-tryptophan biosynthetic process"/>
    <property type="evidence" value="ECO:0007669"/>
    <property type="project" value="UniProtKB-UniRule"/>
</dbReference>
<feature type="binding site" evidence="9">
    <location>
        <position position="111"/>
    </location>
    <ligand>
        <name>anthranilate</name>
        <dbReference type="ChEBI" id="CHEBI:16567"/>
        <label>1</label>
    </ligand>
</feature>
<feature type="binding site" evidence="9">
    <location>
        <position position="226"/>
    </location>
    <ligand>
        <name>Mg(2+)</name>
        <dbReference type="ChEBI" id="CHEBI:18420"/>
        <label>1</label>
    </ligand>
</feature>
<feature type="binding site" evidence="9">
    <location>
        <position position="80"/>
    </location>
    <ligand>
        <name>5-phospho-alpha-D-ribose 1-diphosphate</name>
        <dbReference type="ChEBI" id="CHEBI:58017"/>
    </ligand>
</feature>
<dbReference type="InterPro" id="IPR005940">
    <property type="entry name" value="Anthranilate_Pribosyl_Tfrase"/>
</dbReference>
<evidence type="ECO:0000256" key="5">
    <source>
        <dbReference type="ARBA" id="ARBA00022822"/>
    </source>
</evidence>
<evidence type="ECO:0000256" key="1">
    <source>
        <dbReference type="ARBA" id="ARBA00004907"/>
    </source>
</evidence>
<dbReference type="PANTHER" id="PTHR43285">
    <property type="entry name" value="ANTHRANILATE PHOSPHORIBOSYLTRANSFERASE"/>
    <property type="match status" value="1"/>
</dbReference>
<dbReference type="Gene3D" id="3.40.1030.10">
    <property type="entry name" value="Nucleoside phosphorylase/phosphoribosyltransferase catalytic domain"/>
    <property type="match status" value="1"/>
</dbReference>
<feature type="binding site" evidence="9">
    <location>
        <begin position="83"/>
        <end position="84"/>
    </location>
    <ligand>
        <name>5-phospho-alpha-D-ribose 1-diphosphate</name>
        <dbReference type="ChEBI" id="CHEBI:58017"/>
    </ligand>
</feature>
<dbReference type="EMBL" id="LN824141">
    <property type="protein sequence ID" value="CEP78368.1"/>
    <property type="molecule type" value="Genomic_DNA"/>
</dbReference>
<dbReference type="SUPFAM" id="SSF52418">
    <property type="entry name" value="Nucleoside phosphorylase/phosphoribosyltransferase catalytic domain"/>
    <property type="match status" value="1"/>
</dbReference>
<feature type="binding site" evidence="9">
    <location>
        <position position="225"/>
    </location>
    <ligand>
        <name>Mg(2+)</name>
        <dbReference type="ChEBI" id="CHEBI:18420"/>
        <label>2</label>
    </ligand>
</feature>
<dbReference type="NCBIfam" id="TIGR01245">
    <property type="entry name" value="trpD"/>
    <property type="match status" value="1"/>
</dbReference>
<evidence type="ECO:0000256" key="4">
    <source>
        <dbReference type="ARBA" id="ARBA00022679"/>
    </source>
</evidence>
<dbReference type="PANTHER" id="PTHR43285:SF2">
    <property type="entry name" value="ANTHRANILATE PHOSPHORIBOSYLTRANSFERASE"/>
    <property type="match status" value="1"/>
</dbReference>
<dbReference type="HOGENOM" id="CLU_034315_2_1_0"/>
<dbReference type="OrthoDB" id="9806430at2"/>
<comment type="function">
    <text evidence="9">Catalyzes the transfer of the phosphoribosyl group of 5-phosphorylribose-1-pyrophosphate (PRPP) to anthranilate to yield N-(5'-phosphoribosyl)-anthranilate (PRA).</text>
</comment>
<dbReference type="UniPathway" id="UPA00035">
    <property type="reaction ID" value="UER00041"/>
</dbReference>
<gene>
    <name evidence="9 12" type="primary">trpD</name>
    <name evidence="12" type="ORF">DTL3_1064</name>
</gene>
<evidence type="ECO:0000313" key="13">
    <source>
        <dbReference type="Proteomes" id="UP000032809"/>
    </source>
</evidence>
<protein>
    <recommendedName>
        <fullName evidence="9">Anthranilate phosphoribosyltransferase</fullName>
        <ecNumber evidence="9">2.4.2.18</ecNumber>
    </recommendedName>
</protein>
<dbReference type="Pfam" id="PF02885">
    <property type="entry name" value="Glycos_trans_3N"/>
    <property type="match status" value="1"/>
</dbReference>
<sequence>MFNYFLTKVVKKQDLSMEEMEKAMNMVMEGKTTHSQLAGFLVGLNMKGETVDEITASAKVMREKALPFNYQSDNLLDTCGTGGDGKGTFNISTAVAFVLAAAGVSVAKHGNRSVSSKSGSADVLESLGVNISLSVNLVEECLKEINIAFLFAPDFHKATQYAAVPRKELGIRTIFNLLGPLTNPAKVKYQLMGIYDPTLVYPIAEVLRNLGVKRAMVVHGAGGVDEFSLAGKNKVAFLSDEKIEELEIAPEDVGLKRYDLEEIKGGTAQENKEIILSIFNGAKGPKRDVVLFNSAAALLVTHVVENFEDGVRYAQEIIDSKKALRKLQDMIEFTNFLTVQN</sequence>
<dbReference type="InterPro" id="IPR000312">
    <property type="entry name" value="Glycosyl_Trfase_fam3"/>
</dbReference>
<comment type="similarity">
    <text evidence="8">In the C-terminal section; belongs to the anthranilate phosphoribosyltransferase family.</text>
</comment>
<feature type="binding site" evidence="9">
    <location>
        <begin position="108"/>
        <end position="116"/>
    </location>
    <ligand>
        <name>5-phospho-alpha-D-ribose 1-diphosphate</name>
        <dbReference type="ChEBI" id="CHEBI:58017"/>
    </ligand>
</feature>
<comment type="similarity">
    <text evidence="9">Belongs to the anthranilate phosphoribosyltransferase family.</text>
</comment>
<proteinExistence type="inferred from homology"/>
<keyword evidence="9" id="KW-0460">Magnesium</keyword>
<dbReference type="STRING" id="1006576.DTL3_1064"/>
<feature type="binding site" evidence="9">
    <location>
        <position position="92"/>
    </location>
    <ligand>
        <name>Mg(2+)</name>
        <dbReference type="ChEBI" id="CHEBI:18420"/>
        <label>1</label>
    </ligand>
</feature>
<feature type="binding site" evidence="9">
    <location>
        <position position="120"/>
    </location>
    <ligand>
        <name>5-phospho-alpha-D-ribose 1-diphosphate</name>
        <dbReference type="ChEBI" id="CHEBI:58017"/>
    </ligand>
</feature>
<dbReference type="EC" id="2.4.2.18" evidence="9"/>
<reference evidence="13" key="1">
    <citation type="submission" date="2014-11" db="EMBL/GenBank/DDBJ databases">
        <authorList>
            <person name="Wibberg D."/>
        </authorList>
    </citation>
    <scope>NUCLEOTIDE SEQUENCE [LARGE SCALE GENOMIC DNA]</scope>
    <source>
        <strain evidence="13">L3</strain>
    </source>
</reference>
<keyword evidence="5 9" id="KW-0822">Tryptophan biosynthesis</keyword>
<comment type="subunit">
    <text evidence="9">Homodimer.</text>
</comment>
<dbReference type="AlphaFoldDB" id="A0A0C7NYP7"/>
<feature type="binding site" evidence="9">
    <location>
        <position position="166"/>
    </location>
    <ligand>
        <name>anthranilate</name>
        <dbReference type="ChEBI" id="CHEBI:16567"/>
        <label>2</label>
    </ligand>
</feature>
<feature type="binding site" evidence="9">
    <location>
        <position position="88"/>
    </location>
    <ligand>
        <name>5-phospho-alpha-D-ribose 1-diphosphate</name>
        <dbReference type="ChEBI" id="CHEBI:58017"/>
    </ligand>
</feature>
<dbReference type="RefSeq" id="WP_045087836.1">
    <property type="nucleotide sequence ID" value="NZ_LN824141.1"/>
</dbReference>
<organism evidence="12 13">
    <name type="scientific">Defluviitoga tunisiensis</name>
    <dbReference type="NCBI Taxonomy" id="1006576"/>
    <lineage>
        <taxon>Bacteria</taxon>
        <taxon>Thermotogati</taxon>
        <taxon>Thermotogota</taxon>
        <taxon>Thermotogae</taxon>
        <taxon>Petrotogales</taxon>
        <taxon>Petrotogaceae</taxon>
        <taxon>Defluviitoga</taxon>
    </lineage>
</organism>
<keyword evidence="3 9" id="KW-0328">Glycosyltransferase</keyword>
<evidence type="ECO:0000256" key="9">
    <source>
        <dbReference type="HAMAP-Rule" id="MF_00211"/>
    </source>
</evidence>